<protein>
    <submittedName>
        <fullName evidence="2">Glyoxalase/bleomycin resistance protein/dioxygenase</fullName>
    </submittedName>
</protein>
<accession>D5AII5</accession>
<keyword evidence="2" id="KW-0223">Dioxygenase</keyword>
<dbReference type="PANTHER" id="PTHR36437">
    <property type="entry name" value="GLYOXALASE/BLEOMYCIN RESISTANCE PROTEIN/DIOXYGENASE"/>
    <property type="match status" value="1"/>
</dbReference>
<gene>
    <name evidence="2" type="ordered locus">SSGZ1_1193</name>
</gene>
<dbReference type="AlphaFoldDB" id="D5AII5"/>
<keyword evidence="2" id="KW-0560">Oxidoreductase</keyword>
<dbReference type="GO" id="GO:0051213">
    <property type="term" value="F:dioxygenase activity"/>
    <property type="evidence" value="ECO:0007669"/>
    <property type="project" value="UniProtKB-KW"/>
</dbReference>
<evidence type="ECO:0000259" key="1">
    <source>
        <dbReference type="PROSITE" id="PS51819"/>
    </source>
</evidence>
<dbReference type="PATRIC" id="fig|423211.3.peg.1174"/>
<name>D5AII5_STRGZ</name>
<evidence type="ECO:0000313" key="3">
    <source>
        <dbReference type="Proteomes" id="UP000002359"/>
    </source>
</evidence>
<proteinExistence type="predicted"/>
<dbReference type="InterPro" id="IPR029068">
    <property type="entry name" value="Glyas_Bleomycin-R_OHBP_Dase"/>
</dbReference>
<dbReference type="PROSITE" id="PS51819">
    <property type="entry name" value="VOC"/>
    <property type="match status" value="1"/>
</dbReference>
<dbReference type="CDD" id="cd07263">
    <property type="entry name" value="VOC_like"/>
    <property type="match status" value="1"/>
</dbReference>
<dbReference type="EMBL" id="CP000837">
    <property type="protein sequence ID" value="ADE31650.1"/>
    <property type="molecule type" value="Genomic_DNA"/>
</dbReference>
<dbReference type="Gene3D" id="3.10.180.10">
    <property type="entry name" value="2,3-Dihydroxybiphenyl 1,2-Dioxygenase, domain 1"/>
    <property type="match status" value="1"/>
</dbReference>
<evidence type="ECO:0000313" key="2">
    <source>
        <dbReference type="EMBL" id="ADE31650.1"/>
    </source>
</evidence>
<dbReference type="Proteomes" id="UP000002359">
    <property type="component" value="Chromosome"/>
</dbReference>
<feature type="domain" description="VOC" evidence="1">
    <location>
        <begin position="21"/>
        <end position="141"/>
    </location>
</feature>
<dbReference type="InterPro" id="IPR004360">
    <property type="entry name" value="Glyas_Fos-R_dOase_dom"/>
</dbReference>
<dbReference type="InterPro" id="IPR037523">
    <property type="entry name" value="VOC_core"/>
</dbReference>
<dbReference type="KEGG" id="ssw:SSGZ1_1193"/>
<organism evidence="2 3">
    <name type="scientific">Streptococcus suis (strain GZ1)</name>
    <dbReference type="NCBI Taxonomy" id="423211"/>
    <lineage>
        <taxon>Bacteria</taxon>
        <taxon>Bacillati</taxon>
        <taxon>Bacillota</taxon>
        <taxon>Bacilli</taxon>
        <taxon>Lactobacillales</taxon>
        <taxon>Streptococcaceae</taxon>
        <taxon>Streptococcus</taxon>
    </lineage>
</organism>
<sequence>MYNGLNTCSYNAKEVFKMIQSIGQVMLYVNDIEASAQFWKEKMGFERVEKQVQGPQTSYIIAPKSDSEVQFVLHDKAEVAEMEPELNLGTPSILMTSVDVAKTYEELVERGVTTNPVMDLGFMKVISFADNDGNYYAIREVK</sequence>
<reference evidence="2 3" key="1">
    <citation type="journal article" date="2009" name="J. Infect. Dis.">
        <title>Clinical, experimental, and genomic differences between intermediately pathogenic, highly pathogenic, and epidemic Streptococcus suis.</title>
        <authorList>
            <person name="Ye C."/>
            <person name="Zheng H."/>
            <person name="Zhang J."/>
            <person name="Jing H."/>
            <person name="Wang L."/>
            <person name="Xiong Y."/>
            <person name="Wang W."/>
            <person name="Zhou Z."/>
            <person name="Sun Q."/>
            <person name="Luo X."/>
            <person name="Du H."/>
            <person name="Gottschalk M."/>
            <person name="Xu J."/>
        </authorList>
    </citation>
    <scope>NUCLEOTIDE SEQUENCE [LARGE SCALE GENOMIC DNA]</scope>
    <source>
        <strain evidence="2 3">GZ1</strain>
    </source>
</reference>
<dbReference type="SUPFAM" id="SSF54593">
    <property type="entry name" value="Glyoxalase/Bleomycin resistance protein/Dihydroxybiphenyl dioxygenase"/>
    <property type="match status" value="1"/>
</dbReference>
<dbReference type="Pfam" id="PF00903">
    <property type="entry name" value="Glyoxalase"/>
    <property type="match status" value="1"/>
</dbReference>
<dbReference type="PANTHER" id="PTHR36437:SF2">
    <property type="entry name" value="GLYOXALASE_BLEOMYCIN RESISTANCE PROTEIN_DIOXYGENASE"/>
    <property type="match status" value="1"/>
</dbReference>
<dbReference type="HOGENOM" id="CLU_046006_10_2_9"/>